<evidence type="ECO:0000313" key="3">
    <source>
        <dbReference type="Proteomes" id="UP000637423"/>
    </source>
</evidence>
<feature type="transmembrane region" description="Helical" evidence="1">
    <location>
        <begin position="73"/>
        <end position="91"/>
    </location>
</feature>
<dbReference type="Proteomes" id="UP000637423">
    <property type="component" value="Unassembled WGS sequence"/>
</dbReference>
<reference evidence="2" key="1">
    <citation type="journal article" date="2014" name="Int. J. Syst. Evol. Microbiol.">
        <title>Complete genome sequence of Corynebacterium casei LMG S-19264T (=DSM 44701T), isolated from a smear-ripened cheese.</title>
        <authorList>
            <consortium name="US DOE Joint Genome Institute (JGI-PGF)"/>
            <person name="Walter F."/>
            <person name="Albersmeier A."/>
            <person name="Kalinowski J."/>
            <person name="Ruckert C."/>
        </authorList>
    </citation>
    <scope>NUCLEOTIDE SEQUENCE</scope>
    <source>
        <strain evidence="2">CGMCC 1.10998</strain>
    </source>
</reference>
<dbReference type="RefSeq" id="WP_229750840.1">
    <property type="nucleotide sequence ID" value="NZ_BMED01000001.1"/>
</dbReference>
<evidence type="ECO:0000313" key="2">
    <source>
        <dbReference type="EMBL" id="GGC58235.1"/>
    </source>
</evidence>
<sequence>MMKKYHIAFLCCALVFCGLDYLWLEHVAKDFYRSQLGDLLGHVDMAAAALFYLIYIFGVVVFSVRPALKSGNFFKAMVYGALLGMVAYGTYDLSNLATIKGWSRQLALVDIVWGMFATSMAATTGFVGASWFK</sequence>
<organism evidence="2 3">
    <name type="scientific">Undibacterium terreum</name>
    <dbReference type="NCBI Taxonomy" id="1224302"/>
    <lineage>
        <taxon>Bacteria</taxon>
        <taxon>Pseudomonadati</taxon>
        <taxon>Pseudomonadota</taxon>
        <taxon>Betaproteobacteria</taxon>
        <taxon>Burkholderiales</taxon>
        <taxon>Oxalobacteraceae</taxon>
        <taxon>Undibacterium</taxon>
    </lineage>
</organism>
<reference evidence="2" key="2">
    <citation type="submission" date="2020-09" db="EMBL/GenBank/DDBJ databases">
        <authorList>
            <person name="Sun Q."/>
            <person name="Zhou Y."/>
        </authorList>
    </citation>
    <scope>NUCLEOTIDE SEQUENCE</scope>
    <source>
        <strain evidence="2">CGMCC 1.10998</strain>
    </source>
</reference>
<protein>
    <submittedName>
        <fullName evidence="2">Membrane protein</fullName>
    </submittedName>
</protein>
<dbReference type="InterPro" id="IPR018687">
    <property type="entry name" value="DUF2177_membr"/>
</dbReference>
<dbReference type="Pfam" id="PF09945">
    <property type="entry name" value="DUF2177"/>
    <property type="match status" value="1"/>
</dbReference>
<keyword evidence="1" id="KW-1133">Transmembrane helix</keyword>
<comment type="caution">
    <text evidence="2">The sequence shown here is derived from an EMBL/GenBank/DDBJ whole genome shotgun (WGS) entry which is preliminary data.</text>
</comment>
<keyword evidence="1" id="KW-0472">Membrane</keyword>
<dbReference type="AlphaFoldDB" id="A0A916U5D9"/>
<dbReference type="EMBL" id="BMED01000001">
    <property type="protein sequence ID" value="GGC58235.1"/>
    <property type="molecule type" value="Genomic_DNA"/>
</dbReference>
<evidence type="ECO:0000256" key="1">
    <source>
        <dbReference type="SAM" id="Phobius"/>
    </source>
</evidence>
<accession>A0A916U5D9</accession>
<name>A0A916U5D9_9BURK</name>
<feature type="transmembrane region" description="Helical" evidence="1">
    <location>
        <begin position="40"/>
        <end position="61"/>
    </location>
</feature>
<keyword evidence="1" id="KW-0812">Transmembrane</keyword>
<keyword evidence="3" id="KW-1185">Reference proteome</keyword>
<feature type="transmembrane region" description="Helical" evidence="1">
    <location>
        <begin position="111"/>
        <end position="132"/>
    </location>
</feature>
<gene>
    <name evidence="2" type="ORF">GCM10011396_01350</name>
</gene>
<proteinExistence type="predicted"/>